<evidence type="ECO:0000256" key="2">
    <source>
        <dbReference type="SAM" id="SignalP"/>
    </source>
</evidence>
<feature type="region of interest" description="Disordered" evidence="1">
    <location>
        <begin position="98"/>
        <end position="134"/>
    </location>
</feature>
<feature type="signal peptide" evidence="2">
    <location>
        <begin position="1"/>
        <end position="20"/>
    </location>
</feature>
<feature type="chain" id="PRO_5045438330" evidence="2">
    <location>
        <begin position="21"/>
        <end position="401"/>
    </location>
</feature>
<name>A0ABQ7GDQ6_DUNSA</name>
<proteinExistence type="predicted"/>
<dbReference type="EMBL" id="MU069855">
    <property type="protein sequence ID" value="KAF5832693.1"/>
    <property type="molecule type" value="Genomic_DNA"/>
</dbReference>
<keyword evidence="2" id="KW-0732">Signal</keyword>
<accession>A0ABQ7GDQ6</accession>
<evidence type="ECO:0000313" key="3">
    <source>
        <dbReference type="EMBL" id="KAF5832693.1"/>
    </source>
</evidence>
<comment type="caution">
    <text evidence="3">The sequence shown here is derived from an EMBL/GenBank/DDBJ whole genome shotgun (WGS) entry which is preliminary data.</text>
</comment>
<reference evidence="3" key="1">
    <citation type="submission" date="2017-08" db="EMBL/GenBank/DDBJ databases">
        <authorList>
            <person name="Polle J.E."/>
            <person name="Barry K."/>
            <person name="Cushman J."/>
            <person name="Schmutz J."/>
            <person name="Tran D."/>
            <person name="Hathwaick L.T."/>
            <person name="Yim W.C."/>
            <person name="Jenkins J."/>
            <person name="Mckie-Krisberg Z.M."/>
            <person name="Prochnik S."/>
            <person name="Lindquist E."/>
            <person name="Dockter R.B."/>
            <person name="Adam C."/>
            <person name="Molina H."/>
            <person name="Bunkerborg J."/>
            <person name="Jin E."/>
            <person name="Buchheim M."/>
            <person name="Magnuson J."/>
        </authorList>
    </citation>
    <scope>NUCLEOTIDE SEQUENCE</scope>
    <source>
        <strain evidence="3">CCAP 19/18</strain>
    </source>
</reference>
<evidence type="ECO:0000256" key="1">
    <source>
        <dbReference type="SAM" id="MobiDB-lite"/>
    </source>
</evidence>
<organism evidence="3 4">
    <name type="scientific">Dunaliella salina</name>
    <name type="common">Green alga</name>
    <name type="synonym">Protococcus salinus</name>
    <dbReference type="NCBI Taxonomy" id="3046"/>
    <lineage>
        <taxon>Eukaryota</taxon>
        <taxon>Viridiplantae</taxon>
        <taxon>Chlorophyta</taxon>
        <taxon>core chlorophytes</taxon>
        <taxon>Chlorophyceae</taxon>
        <taxon>CS clade</taxon>
        <taxon>Chlamydomonadales</taxon>
        <taxon>Dunaliellaceae</taxon>
        <taxon>Dunaliella</taxon>
    </lineage>
</organism>
<feature type="compositionally biased region" description="Pro residues" evidence="1">
    <location>
        <begin position="121"/>
        <end position="130"/>
    </location>
</feature>
<protein>
    <submittedName>
        <fullName evidence="3">Uncharacterized protein</fullName>
    </submittedName>
</protein>
<gene>
    <name evidence="3" type="ORF">DUNSADRAFT_11337</name>
</gene>
<feature type="region of interest" description="Disordered" evidence="1">
    <location>
        <begin position="382"/>
        <end position="401"/>
    </location>
</feature>
<evidence type="ECO:0000313" key="4">
    <source>
        <dbReference type="Proteomes" id="UP000815325"/>
    </source>
</evidence>
<feature type="compositionally biased region" description="Polar residues" evidence="1">
    <location>
        <begin position="103"/>
        <end position="112"/>
    </location>
</feature>
<keyword evidence="4" id="KW-1185">Reference proteome</keyword>
<dbReference type="Proteomes" id="UP000815325">
    <property type="component" value="Unassembled WGS sequence"/>
</dbReference>
<sequence>MIGWAYRSSMALFLLCKVGSHMLKGDGLWNSSNFLSQLQNTLIWEMLRYHPLSSLLSAQGPVPLSTFAGHSTVPPCSIHSHKPCRRRIAAPLAAVEQDMDWEPSSSGRTQLTAPARSRNNPAPPPPPPSSPEWWEVPFTSRRNIALTMLTGSAGLWLVNNQGGVQFSDKPNIPFKLLGYTDLAEKDFVYFKTAGGHWVGAAEDEAGRLFMIDEVGDLYYDSGDPAIGMYAMDTQGNLFNFYNDVGGERKITPVGNIAELKSFKVNELAGVKLDRNINVVAFNDGRQIPLPPGTGYVDDNGNFQPPGELVEGFTRSREERNPFSALFGGRDPADSPPDRFEVDLDNPDSYERQMYDEILFDDPTLPDYQPALPDDFDLEELAREVEQERRANSWRKPMPPPR</sequence>